<accession>A0AAD8IK78</accession>
<comment type="caution">
    <text evidence="2">The sequence shown here is derived from an EMBL/GenBank/DDBJ whole genome shotgun (WGS) entry which is preliminary data.</text>
</comment>
<organism evidence="2 3">
    <name type="scientific">Heracleum sosnowskyi</name>
    <dbReference type="NCBI Taxonomy" id="360622"/>
    <lineage>
        <taxon>Eukaryota</taxon>
        <taxon>Viridiplantae</taxon>
        <taxon>Streptophyta</taxon>
        <taxon>Embryophyta</taxon>
        <taxon>Tracheophyta</taxon>
        <taxon>Spermatophyta</taxon>
        <taxon>Magnoliopsida</taxon>
        <taxon>eudicotyledons</taxon>
        <taxon>Gunneridae</taxon>
        <taxon>Pentapetalae</taxon>
        <taxon>asterids</taxon>
        <taxon>campanulids</taxon>
        <taxon>Apiales</taxon>
        <taxon>Apiaceae</taxon>
        <taxon>Apioideae</taxon>
        <taxon>apioid superclade</taxon>
        <taxon>Tordylieae</taxon>
        <taxon>Tordyliinae</taxon>
        <taxon>Heracleum</taxon>
    </lineage>
</organism>
<feature type="compositionally biased region" description="Polar residues" evidence="1">
    <location>
        <begin position="1"/>
        <end position="15"/>
    </location>
</feature>
<protein>
    <submittedName>
        <fullName evidence="2">Uncharacterized protein</fullName>
    </submittedName>
</protein>
<proteinExistence type="predicted"/>
<sequence length="147" mass="17240">MVLHSSTLPSKMQQNDQEDFERYESTYISLSEDEISDYDVDYEDIDNCDSEEDLSNLDERHNLKFHTTESTSKNNDLPPCPEYKSLGFPTKKCKYCGSTMWNEERVSKNNLKEEPEFSICCAKGQIKLPKSKPTLPYLRHVYYDEEK</sequence>
<gene>
    <name evidence="2" type="ORF">POM88_015607</name>
</gene>
<evidence type="ECO:0000313" key="3">
    <source>
        <dbReference type="Proteomes" id="UP001237642"/>
    </source>
</evidence>
<dbReference type="AlphaFoldDB" id="A0AAD8IK78"/>
<evidence type="ECO:0000313" key="2">
    <source>
        <dbReference type="EMBL" id="KAK1387429.1"/>
    </source>
</evidence>
<reference evidence="2" key="1">
    <citation type="submission" date="2023-02" db="EMBL/GenBank/DDBJ databases">
        <title>Genome of toxic invasive species Heracleum sosnowskyi carries increased number of genes despite the absence of recent whole-genome duplications.</title>
        <authorList>
            <person name="Schelkunov M."/>
            <person name="Shtratnikova V."/>
            <person name="Makarenko M."/>
            <person name="Klepikova A."/>
            <person name="Omelchenko D."/>
            <person name="Novikova G."/>
            <person name="Obukhova E."/>
            <person name="Bogdanov V."/>
            <person name="Penin A."/>
            <person name="Logacheva M."/>
        </authorList>
    </citation>
    <scope>NUCLEOTIDE SEQUENCE</scope>
    <source>
        <strain evidence="2">Hsosn_3</strain>
        <tissue evidence="2">Leaf</tissue>
    </source>
</reference>
<dbReference type="EMBL" id="JAUIZM010000004">
    <property type="protein sequence ID" value="KAK1387429.1"/>
    <property type="molecule type" value="Genomic_DNA"/>
</dbReference>
<keyword evidence="3" id="KW-1185">Reference proteome</keyword>
<dbReference type="Proteomes" id="UP001237642">
    <property type="component" value="Unassembled WGS sequence"/>
</dbReference>
<feature type="region of interest" description="Disordered" evidence="1">
    <location>
        <begin position="1"/>
        <end position="20"/>
    </location>
</feature>
<reference evidence="2" key="2">
    <citation type="submission" date="2023-05" db="EMBL/GenBank/DDBJ databases">
        <authorList>
            <person name="Schelkunov M.I."/>
        </authorList>
    </citation>
    <scope>NUCLEOTIDE SEQUENCE</scope>
    <source>
        <strain evidence="2">Hsosn_3</strain>
        <tissue evidence="2">Leaf</tissue>
    </source>
</reference>
<evidence type="ECO:0000256" key="1">
    <source>
        <dbReference type="SAM" id="MobiDB-lite"/>
    </source>
</evidence>
<name>A0AAD8IK78_9APIA</name>